<dbReference type="InterPro" id="IPR011330">
    <property type="entry name" value="Glyco_hydro/deAcase_b/a-brl"/>
</dbReference>
<dbReference type="Proteomes" id="UP001589894">
    <property type="component" value="Unassembled WGS sequence"/>
</dbReference>
<dbReference type="EMBL" id="JBHLUE010000016">
    <property type="protein sequence ID" value="MFC0566445.1"/>
    <property type="molecule type" value="Genomic_DNA"/>
</dbReference>
<name>A0ABV6P083_9ACTN</name>
<dbReference type="PROSITE" id="PS51677">
    <property type="entry name" value="NODB"/>
    <property type="match status" value="1"/>
</dbReference>
<comment type="caution">
    <text evidence="2">The sequence shown here is derived from an EMBL/GenBank/DDBJ whole genome shotgun (WGS) entry which is preliminary data.</text>
</comment>
<gene>
    <name evidence="2" type="ORF">ACFFHU_20190</name>
</gene>
<dbReference type="CDD" id="cd10917">
    <property type="entry name" value="CE4_NodB_like_6s_7s"/>
    <property type="match status" value="1"/>
</dbReference>
<organism evidence="2 3">
    <name type="scientific">Plantactinospora siamensis</name>
    <dbReference type="NCBI Taxonomy" id="555372"/>
    <lineage>
        <taxon>Bacteria</taxon>
        <taxon>Bacillati</taxon>
        <taxon>Actinomycetota</taxon>
        <taxon>Actinomycetes</taxon>
        <taxon>Micromonosporales</taxon>
        <taxon>Micromonosporaceae</taxon>
        <taxon>Plantactinospora</taxon>
    </lineage>
</organism>
<dbReference type="InterPro" id="IPR002509">
    <property type="entry name" value="NODB_dom"/>
</dbReference>
<proteinExistence type="predicted"/>
<evidence type="ECO:0000259" key="1">
    <source>
        <dbReference type="PROSITE" id="PS51677"/>
    </source>
</evidence>
<dbReference type="SUPFAM" id="SSF88713">
    <property type="entry name" value="Glycoside hydrolase/deacetylase"/>
    <property type="match status" value="1"/>
</dbReference>
<sequence length="241" mass="26091">MSRLGAAACGAAGVAGLAAGYALFMAPGCQLFGAYPHRVRTAEPVVALTFDDGPNEPYTSQLLDYLDSRRIRATFFQVGRCVERFPDTTARMVAAGHVVGNHSLTHRFGTYLRPGRYAEEVRRTQEILVRHAGRTPALARSPWLWRHPALLRTLRAAGLRPVSGVFCHPLEVLQISAAAIARAAVAKTGPGTILIFHDGFDARGGDRGQTVAAVRRTVEALSARGFRFVTVDELLGVPAYR</sequence>
<dbReference type="GO" id="GO:0016787">
    <property type="term" value="F:hydrolase activity"/>
    <property type="evidence" value="ECO:0007669"/>
    <property type="project" value="UniProtKB-KW"/>
</dbReference>
<reference evidence="2 3" key="1">
    <citation type="submission" date="2024-09" db="EMBL/GenBank/DDBJ databases">
        <authorList>
            <person name="Sun Q."/>
            <person name="Mori K."/>
        </authorList>
    </citation>
    <scope>NUCLEOTIDE SEQUENCE [LARGE SCALE GENOMIC DNA]</scope>
    <source>
        <strain evidence="2 3">TBRC 2205</strain>
    </source>
</reference>
<dbReference type="RefSeq" id="WP_377341078.1">
    <property type="nucleotide sequence ID" value="NZ_JBHLUE010000016.1"/>
</dbReference>
<keyword evidence="2" id="KW-0378">Hydrolase</keyword>
<keyword evidence="3" id="KW-1185">Reference proteome</keyword>
<evidence type="ECO:0000313" key="2">
    <source>
        <dbReference type="EMBL" id="MFC0566445.1"/>
    </source>
</evidence>
<dbReference type="InterPro" id="IPR050248">
    <property type="entry name" value="Polysacc_deacetylase_ArnD"/>
</dbReference>
<dbReference type="PANTHER" id="PTHR10587:SF137">
    <property type="entry name" value="4-DEOXY-4-FORMAMIDO-L-ARABINOSE-PHOSPHOUNDECAPRENOL DEFORMYLASE ARND-RELATED"/>
    <property type="match status" value="1"/>
</dbReference>
<dbReference type="Gene3D" id="3.20.20.370">
    <property type="entry name" value="Glycoside hydrolase/deacetylase"/>
    <property type="match status" value="1"/>
</dbReference>
<evidence type="ECO:0000313" key="3">
    <source>
        <dbReference type="Proteomes" id="UP001589894"/>
    </source>
</evidence>
<dbReference type="EC" id="3.-.-.-" evidence="2"/>
<dbReference type="Pfam" id="PF01522">
    <property type="entry name" value="Polysacc_deac_1"/>
    <property type="match status" value="1"/>
</dbReference>
<feature type="domain" description="NodB homology" evidence="1">
    <location>
        <begin position="44"/>
        <end position="229"/>
    </location>
</feature>
<protein>
    <submittedName>
        <fullName evidence="2">Polysaccharide deacetylase family protein</fullName>
        <ecNumber evidence="2">3.-.-.-</ecNumber>
    </submittedName>
</protein>
<accession>A0ABV6P083</accession>
<dbReference type="PANTHER" id="PTHR10587">
    <property type="entry name" value="GLYCOSYL TRANSFERASE-RELATED"/>
    <property type="match status" value="1"/>
</dbReference>